<evidence type="ECO:0000256" key="1">
    <source>
        <dbReference type="ARBA" id="ARBA00000548"/>
    </source>
</evidence>
<dbReference type="SMART" id="SM01065">
    <property type="entry name" value="CBM_2"/>
    <property type="match status" value="1"/>
</dbReference>
<dbReference type="InterPro" id="IPR006047">
    <property type="entry name" value="GH13_cat_dom"/>
</dbReference>
<accession>A0AAW0GIH6</accession>
<dbReference type="InterPro" id="IPR013784">
    <property type="entry name" value="Carb-bd-like_fold"/>
</dbReference>
<dbReference type="GO" id="GO:0000272">
    <property type="term" value="P:polysaccharide catabolic process"/>
    <property type="evidence" value="ECO:0007669"/>
    <property type="project" value="UniProtKB-KW"/>
</dbReference>
<dbReference type="PANTHER" id="PTHR43447">
    <property type="entry name" value="ALPHA-AMYLASE"/>
    <property type="match status" value="1"/>
</dbReference>
<dbReference type="FunFam" id="2.60.40.10:FF:000552">
    <property type="entry name" value="Related to glucoamylase"/>
    <property type="match status" value="1"/>
</dbReference>
<evidence type="ECO:0000256" key="13">
    <source>
        <dbReference type="SAM" id="MobiDB-lite"/>
    </source>
</evidence>
<protein>
    <recommendedName>
        <fullName evidence="4 12">Alpha-amylase</fullName>
        <ecNumber evidence="4 12">3.2.1.1</ecNumber>
    </recommendedName>
</protein>
<dbReference type="PROSITE" id="PS51166">
    <property type="entry name" value="CBM20"/>
    <property type="match status" value="1"/>
</dbReference>
<evidence type="ECO:0000313" key="16">
    <source>
        <dbReference type="EMBL" id="KAK7691589.1"/>
    </source>
</evidence>
<dbReference type="SUPFAM" id="SSF49452">
    <property type="entry name" value="Starch-binding domain-like"/>
    <property type="match status" value="1"/>
</dbReference>
<dbReference type="Gene3D" id="2.60.40.1180">
    <property type="entry name" value="Golgi alpha-mannosidase II"/>
    <property type="match status" value="1"/>
</dbReference>
<evidence type="ECO:0000256" key="12">
    <source>
        <dbReference type="RuleBase" id="RU361134"/>
    </source>
</evidence>
<dbReference type="InterPro" id="IPR013780">
    <property type="entry name" value="Glyco_hydro_b"/>
</dbReference>
<name>A0AAW0GIH6_9APHY</name>
<keyword evidence="8 12" id="KW-0119">Carbohydrate metabolism</keyword>
<comment type="catalytic activity">
    <reaction evidence="1 12">
        <text>Endohydrolysis of (1-&gt;4)-alpha-D-glucosidic linkages in polysaccharides containing three or more (1-&gt;4)-alpha-linked D-glucose units.</text>
        <dbReference type="EC" id="3.2.1.1"/>
    </reaction>
</comment>
<dbReference type="Pfam" id="PF00686">
    <property type="entry name" value="CBM_20"/>
    <property type="match status" value="1"/>
</dbReference>
<dbReference type="InterPro" id="IPR031319">
    <property type="entry name" value="A-amylase_C"/>
</dbReference>
<comment type="similarity">
    <text evidence="3 11">Belongs to the glycosyl hydrolase 13 family.</text>
</comment>
<dbReference type="Pfam" id="PF02806">
    <property type="entry name" value="Alpha-amylase_C"/>
    <property type="match status" value="1"/>
</dbReference>
<evidence type="ECO:0000256" key="4">
    <source>
        <dbReference type="ARBA" id="ARBA00012595"/>
    </source>
</evidence>
<evidence type="ECO:0000256" key="11">
    <source>
        <dbReference type="RuleBase" id="RU003615"/>
    </source>
</evidence>
<keyword evidence="9 12" id="KW-0326">Glycosidase</keyword>
<keyword evidence="17" id="KW-1185">Reference proteome</keyword>
<keyword evidence="5" id="KW-0479">Metal-binding</keyword>
<evidence type="ECO:0000256" key="2">
    <source>
        <dbReference type="ARBA" id="ARBA00001913"/>
    </source>
</evidence>
<comment type="caution">
    <text evidence="16">The sequence shown here is derived from an EMBL/GenBank/DDBJ whole genome shotgun (WGS) entry which is preliminary data.</text>
</comment>
<reference evidence="16 17" key="1">
    <citation type="submission" date="2022-09" db="EMBL/GenBank/DDBJ databases">
        <authorList>
            <person name="Palmer J.M."/>
        </authorList>
    </citation>
    <scope>NUCLEOTIDE SEQUENCE [LARGE SCALE GENOMIC DNA]</scope>
    <source>
        <strain evidence="16 17">DSM 7382</strain>
    </source>
</reference>
<feature type="region of interest" description="Disordered" evidence="13">
    <location>
        <begin position="567"/>
        <end position="589"/>
    </location>
</feature>
<dbReference type="AlphaFoldDB" id="A0AAW0GIH6"/>
<dbReference type="GO" id="GO:0004556">
    <property type="term" value="F:alpha-amylase activity"/>
    <property type="evidence" value="ECO:0007669"/>
    <property type="project" value="UniProtKB-UniRule"/>
</dbReference>
<feature type="domain" description="CBM20" evidence="15">
    <location>
        <begin position="489"/>
        <end position="589"/>
    </location>
</feature>
<dbReference type="SUPFAM" id="SSF51011">
    <property type="entry name" value="Glycosyl hydrolase domain"/>
    <property type="match status" value="1"/>
</dbReference>
<evidence type="ECO:0000313" key="17">
    <source>
        <dbReference type="Proteomes" id="UP001385951"/>
    </source>
</evidence>
<dbReference type="InterPro" id="IPR006046">
    <property type="entry name" value="Alpha_amylase"/>
</dbReference>
<gene>
    <name evidence="16" type="ORF">QCA50_004988</name>
</gene>
<evidence type="ECO:0000259" key="15">
    <source>
        <dbReference type="PROSITE" id="PS51166"/>
    </source>
</evidence>
<dbReference type="Pfam" id="PF00128">
    <property type="entry name" value="Alpha-amylase"/>
    <property type="match status" value="1"/>
</dbReference>
<dbReference type="InterPro" id="IPR017853">
    <property type="entry name" value="GH"/>
</dbReference>
<evidence type="ECO:0000256" key="6">
    <source>
        <dbReference type="ARBA" id="ARBA00022801"/>
    </source>
</evidence>
<feature type="chain" id="PRO_5043609209" description="Alpha-amylase" evidence="14">
    <location>
        <begin position="19"/>
        <end position="589"/>
    </location>
</feature>
<feature type="signal peptide" evidence="14">
    <location>
        <begin position="1"/>
        <end position="18"/>
    </location>
</feature>
<dbReference type="SUPFAM" id="SSF51445">
    <property type="entry name" value="(Trans)glycosidases"/>
    <property type="match status" value="1"/>
</dbReference>
<dbReference type="SMART" id="SM00642">
    <property type="entry name" value="Aamy"/>
    <property type="match status" value="1"/>
</dbReference>
<dbReference type="GO" id="GO:2001070">
    <property type="term" value="F:starch binding"/>
    <property type="evidence" value="ECO:0007669"/>
    <property type="project" value="InterPro"/>
</dbReference>
<keyword evidence="6 12" id="KW-0378">Hydrolase</keyword>
<dbReference type="SMART" id="SM00632">
    <property type="entry name" value="Aamy_C"/>
    <property type="match status" value="1"/>
</dbReference>
<dbReference type="Gene3D" id="2.60.40.10">
    <property type="entry name" value="Immunoglobulins"/>
    <property type="match status" value="1"/>
</dbReference>
<dbReference type="CDD" id="cd11317">
    <property type="entry name" value="AmyAc_bac_euk_AmyA"/>
    <property type="match status" value="1"/>
</dbReference>
<dbReference type="PRINTS" id="PR00110">
    <property type="entry name" value="ALPHAAMYLASE"/>
</dbReference>
<proteinExistence type="inferred from homology"/>
<keyword evidence="7" id="KW-0106">Calcium</keyword>
<sequence>MIASTFLLASLYLWSAVARPLETNNTLEARAPSGSKSVIIQMFEWTWDSVASECTNFIGPAGYGFVQVSPPAEHISGSQWWTDYQPVSYTLTSKRGNRAQFASMITTCHAAGVKVIVDTIWNHMAGVESGTGVGGSSFTHYNYPGIYQNQDFHHCGLESGDDIVNYGNAQEVQTCELVNLADLATETEYVRGRLAAYGNDLISLGADGLRLDAAKHIAVGDLANIIGRLTTTPYITQEVIFGGGEPITPNQYTGNGDVQEFRYTSAVKDAFLGGGISNLQDFENRGWVSGSGANVFVVNHDTERNGASLNNNSPSNTYTLATIFSLAHPYGTPTILSSYTGFTNTDVGAPNGGVGTCSGAGGANGWLCQHRWTAVAGMVGFRNNVGSAALNNWVSPQSQQIAFGRGALGFVAINNADSSWTATFSTSLPAGTYCDVVSGTSSSGSCTGKSFTVSGGTFSATINARDALAIHTGATGTGSGTGSGNTGGGTGSTTVTVNFAETATTTFGENIFLVGSISQLGTWNAASAIALSSANYPSWTVSVTLPASTTFEYKFIRKETDGSVVWESDPNRQATSPASGSTTITTSWR</sequence>
<dbReference type="InterPro" id="IPR002044">
    <property type="entry name" value="CBM20"/>
</dbReference>
<dbReference type="EMBL" id="JASBNA010000005">
    <property type="protein sequence ID" value="KAK7691589.1"/>
    <property type="molecule type" value="Genomic_DNA"/>
</dbReference>
<keyword evidence="10" id="KW-0624">Polysaccharide degradation</keyword>
<dbReference type="EC" id="3.2.1.1" evidence="4 12"/>
<evidence type="ECO:0000256" key="8">
    <source>
        <dbReference type="ARBA" id="ARBA00023277"/>
    </source>
</evidence>
<evidence type="ECO:0000256" key="7">
    <source>
        <dbReference type="ARBA" id="ARBA00022837"/>
    </source>
</evidence>
<evidence type="ECO:0000256" key="10">
    <source>
        <dbReference type="ARBA" id="ARBA00023326"/>
    </source>
</evidence>
<evidence type="ECO:0000256" key="9">
    <source>
        <dbReference type="ARBA" id="ARBA00023295"/>
    </source>
</evidence>
<dbReference type="GO" id="GO:0046872">
    <property type="term" value="F:metal ion binding"/>
    <property type="evidence" value="ECO:0007669"/>
    <property type="project" value="UniProtKB-KW"/>
</dbReference>
<evidence type="ECO:0000256" key="5">
    <source>
        <dbReference type="ARBA" id="ARBA00022723"/>
    </source>
</evidence>
<evidence type="ECO:0000256" key="14">
    <source>
        <dbReference type="SAM" id="SignalP"/>
    </source>
</evidence>
<keyword evidence="14" id="KW-0732">Signal</keyword>
<dbReference type="InterPro" id="IPR006048">
    <property type="entry name" value="A-amylase/branching_C"/>
</dbReference>
<evidence type="ECO:0000256" key="3">
    <source>
        <dbReference type="ARBA" id="ARBA00008061"/>
    </source>
</evidence>
<dbReference type="InterPro" id="IPR013783">
    <property type="entry name" value="Ig-like_fold"/>
</dbReference>
<dbReference type="Proteomes" id="UP001385951">
    <property type="component" value="Unassembled WGS sequence"/>
</dbReference>
<dbReference type="Gene3D" id="3.20.20.80">
    <property type="entry name" value="Glycosidases"/>
    <property type="match status" value="1"/>
</dbReference>
<comment type="cofactor">
    <cofactor evidence="2">
        <name>Ca(2+)</name>
        <dbReference type="ChEBI" id="CHEBI:29108"/>
    </cofactor>
</comment>
<organism evidence="16 17">
    <name type="scientific">Cerrena zonata</name>
    <dbReference type="NCBI Taxonomy" id="2478898"/>
    <lineage>
        <taxon>Eukaryota</taxon>
        <taxon>Fungi</taxon>
        <taxon>Dikarya</taxon>
        <taxon>Basidiomycota</taxon>
        <taxon>Agaricomycotina</taxon>
        <taxon>Agaricomycetes</taxon>
        <taxon>Polyporales</taxon>
        <taxon>Cerrenaceae</taxon>
        <taxon>Cerrena</taxon>
    </lineage>
</organism>
<feature type="compositionally biased region" description="Polar residues" evidence="13">
    <location>
        <begin position="571"/>
        <end position="589"/>
    </location>
</feature>